<dbReference type="PROSITE" id="PS00086">
    <property type="entry name" value="CYTOCHROME_P450"/>
    <property type="match status" value="1"/>
</dbReference>
<dbReference type="RefSeq" id="WP_211907980.1">
    <property type="nucleotide sequence ID" value="NZ_CP036498.1"/>
</dbReference>
<keyword evidence="3" id="KW-0503">Monooxygenase</keyword>
<proteinExistence type="inferred from homology"/>
<keyword evidence="3" id="KW-0560">Oxidoreductase</keyword>
<dbReference type="InterPro" id="IPR017972">
    <property type="entry name" value="Cyt_P450_CS"/>
</dbReference>
<dbReference type="InterPro" id="IPR002397">
    <property type="entry name" value="Cyt_P450_B"/>
</dbReference>
<keyword evidence="5" id="KW-1185">Reference proteome</keyword>
<evidence type="ECO:0000256" key="1">
    <source>
        <dbReference type="ARBA" id="ARBA00001971"/>
    </source>
</evidence>
<comment type="similarity">
    <text evidence="2 3">Belongs to the cytochrome P450 family.</text>
</comment>
<dbReference type="SUPFAM" id="SSF48264">
    <property type="entry name" value="Cytochrome P450"/>
    <property type="match status" value="1"/>
</dbReference>
<dbReference type="PRINTS" id="PR00359">
    <property type="entry name" value="BP450"/>
</dbReference>
<dbReference type="Proteomes" id="UP000682843">
    <property type="component" value="Chromosome"/>
</dbReference>
<dbReference type="EMBL" id="CP036498">
    <property type="protein sequence ID" value="QUS39903.1"/>
    <property type="molecule type" value="Genomic_DNA"/>
</dbReference>
<dbReference type="InterPro" id="IPR036396">
    <property type="entry name" value="Cyt_P450_sf"/>
</dbReference>
<dbReference type="PANTHER" id="PTHR46696">
    <property type="entry name" value="P450, PUTATIVE (EUROFUNG)-RELATED"/>
    <property type="match status" value="1"/>
</dbReference>
<accession>A0ABX8ABU6</accession>
<evidence type="ECO:0000313" key="5">
    <source>
        <dbReference type="Proteomes" id="UP000682843"/>
    </source>
</evidence>
<keyword evidence="3" id="KW-0408">Iron</keyword>
<name>A0ABX8ABU6_9BRAD</name>
<reference evidence="4 5" key="1">
    <citation type="submission" date="2019-02" db="EMBL/GenBank/DDBJ databases">
        <title>Emended description of the genus Rhodopseudomonas and description of Rhodopseudomonas albus sp. nov., a non-phototrophic, heavy-metal-tolerant bacterium isolated from garden soil.</title>
        <authorList>
            <person name="Bao Z."/>
            <person name="Cao W.W."/>
            <person name="Sato Y."/>
            <person name="Nishizawa T."/>
            <person name="Zhao J."/>
            <person name="Guo Y."/>
            <person name="Ohta H."/>
        </authorList>
    </citation>
    <scope>NUCLEOTIDE SEQUENCE [LARGE SCALE GENOMIC DNA]</scope>
    <source>
        <strain evidence="4 5">SK50-23</strain>
    </source>
</reference>
<sequence>MSNAPRIDIDVSEFWKDPYPTLSRLRRDTPIAHINQLGSTVLCGRDDIFACEKMIDVFSSDQPTGLMTKLMGQNMMRKDGEAHLKERQPFFKAVSPKAVATQWLEQFRAHADALISSLPNDGHADFVADIALPFSAECLKSITGLTNMRYQDMNAWSQGMIDGISNYTGDPAAEARCHEATAGIDAAIDDMLPVLERHPNLSLLSTMVASGMPMDSVRANIKLAISGGQNEPRDAIAGTTWALLDDPDQLAAVRKGDASWLNAFEEYARWISPIGMVPRRIAKSWSIRDVRFDEGDRIFLFYSSANRDESYFDRADSFDVKRDTSKSVAFGAGPHFCAGAWASRAMVAEVALPQMFARLTNLRITDRNAVKLGGWAFRGLLSLPVAWNEVKARTS</sequence>
<dbReference type="Pfam" id="PF00067">
    <property type="entry name" value="p450"/>
    <property type="match status" value="1"/>
</dbReference>
<dbReference type="InterPro" id="IPR001128">
    <property type="entry name" value="Cyt_P450"/>
</dbReference>
<evidence type="ECO:0000313" key="4">
    <source>
        <dbReference type="EMBL" id="QUS39903.1"/>
    </source>
</evidence>
<gene>
    <name evidence="4" type="ORF">RPMA_14460</name>
</gene>
<dbReference type="Gene3D" id="1.10.630.10">
    <property type="entry name" value="Cytochrome P450"/>
    <property type="match status" value="1"/>
</dbReference>
<protein>
    <submittedName>
        <fullName evidence="4">Cytochrome P450</fullName>
    </submittedName>
</protein>
<keyword evidence="3" id="KW-0479">Metal-binding</keyword>
<organism evidence="4 5">
    <name type="scientific">Tardiphaga alba</name>
    <dbReference type="NCBI Taxonomy" id="340268"/>
    <lineage>
        <taxon>Bacteria</taxon>
        <taxon>Pseudomonadati</taxon>
        <taxon>Pseudomonadota</taxon>
        <taxon>Alphaproteobacteria</taxon>
        <taxon>Hyphomicrobiales</taxon>
        <taxon>Nitrobacteraceae</taxon>
        <taxon>Tardiphaga</taxon>
    </lineage>
</organism>
<keyword evidence="3" id="KW-0349">Heme</keyword>
<evidence type="ECO:0000256" key="3">
    <source>
        <dbReference type="RuleBase" id="RU000461"/>
    </source>
</evidence>
<dbReference type="PANTHER" id="PTHR46696:SF1">
    <property type="entry name" value="CYTOCHROME P450 YJIB-RELATED"/>
    <property type="match status" value="1"/>
</dbReference>
<evidence type="ECO:0000256" key="2">
    <source>
        <dbReference type="ARBA" id="ARBA00010617"/>
    </source>
</evidence>
<comment type="cofactor">
    <cofactor evidence="1">
        <name>heme</name>
        <dbReference type="ChEBI" id="CHEBI:30413"/>
    </cofactor>
</comment>